<dbReference type="Proteomes" id="UP000194003">
    <property type="component" value="Unassembled WGS sequence"/>
</dbReference>
<dbReference type="EMBL" id="LVJN01000021">
    <property type="protein sequence ID" value="OSM00453.1"/>
    <property type="molecule type" value="Genomic_DNA"/>
</dbReference>
<dbReference type="CDD" id="cd00610">
    <property type="entry name" value="OAT_like"/>
    <property type="match status" value="1"/>
</dbReference>
<sequence length="453" mass="49776">MHTPRDLIDSDRRCLWHPYTQEKTAPDPIPIASARDATLTTVDGREILDLISSWWVTAHGHGHPVIAEAIAQQARTLEQVIFAGFTHQPAVDLAQQLGAALGHGLTRVFFSDDGSTAVEVALKMALHAHQNQGQPRPRLLAFEGGYHGDTWGAMSVGGSSGYFEPYLRNGLDVAFIPYPHTWMGDPFVEEKEALSLLQLEEILLHNAQTPFAACVIEPLIQGAGGMRVCRPEFLQRLAKRLKEAGILLIFDEVMTGFGRTGSLFAFQQCGVTPDIICLSKGLTGGFLPLSATVCQQSLYEAFLGDSFNQALAHGHSFTANPIGCAAAVASLQLFEQENTLSKVSDISSLHQSRMRRYATGKRPHPIAQRPRVVGSMAALDIVAEDAGYQAEIGDRMKRFFREKDLLIRPLGNTLYLLPPYCVTPEQLHRGWDAIDELIEQLEAERRATNASEA</sequence>
<dbReference type="STRING" id="1434232.MAIT1_00975"/>
<evidence type="ECO:0000256" key="5">
    <source>
        <dbReference type="ARBA" id="ARBA00022691"/>
    </source>
</evidence>
<dbReference type="NCBIfam" id="TIGR00508">
    <property type="entry name" value="bioA"/>
    <property type="match status" value="1"/>
</dbReference>
<evidence type="ECO:0000256" key="9">
    <source>
        <dbReference type="HAMAP-Rule" id="MF_00834"/>
    </source>
</evidence>
<dbReference type="PANTHER" id="PTHR42684">
    <property type="entry name" value="ADENOSYLMETHIONINE-8-AMINO-7-OXONONANOATE AMINOTRANSFERASE"/>
    <property type="match status" value="1"/>
</dbReference>
<keyword evidence="4 9" id="KW-0808">Transferase</keyword>
<dbReference type="SUPFAM" id="SSF53383">
    <property type="entry name" value="PLP-dependent transferases"/>
    <property type="match status" value="1"/>
</dbReference>
<evidence type="ECO:0000256" key="2">
    <source>
        <dbReference type="ARBA" id="ARBA00005063"/>
    </source>
</evidence>
<dbReference type="NCBIfam" id="NF004624">
    <property type="entry name" value="PRK05964.1"/>
    <property type="match status" value="1"/>
</dbReference>
<evidence type="ECO:0000256" key="3">
    <source>
        <dbReference type="ARBA" id="ARBA00022576"/>
    </source>
</evidence>
<dbReference type="AlphaFoldDB" id="A0A1Y2K121"/>
<dbReference type="UniPathway" id="UPA00078">
    <property type="reaction ID" value="UER00160"/>
</dbReference>
<comment type="catalytic activity">
    <reaction evidence="8 9">
        <text>(8S)-8-amino-7-oxononanoate + S-adenosyl-L-methionine = S-adenosyl-4-methylsulfanyl-2-oxobutanoate + (7R,8S)-7,8-diammoniononanoate</text>
        <dbReference type="Rhea" id="RHEA:16861"/>
        <dbReference type="ChEBI" id="CHEBI:16490"/>
        <dbReference type="ChEBI" id="CHEBI:59789"/>
        <dbReference type="ChEBI" id="CHEBI:149468"/>
        <dbReference type="ChEBI" id="CHEBI:149469"/>
        <dbReference type="EC" id="2.6.1.62"/>
    </reaction>
</comment>
<feature type="binding site" evidence="9">
    <location>
        <position position="251"/>
    </location>
    <ligand>
        <name>pyridoxal 5'-phosphate</name>
        <dbReference type="ChEBI" id="CHEBI:597326"/>
    </ligand>
</feature>
<organism evidence="10 11">
    <name type="scientific">Magnetofaba australis IT-1</name>
    <dbReference type="NCBI Taxonomy" id="1434232"/>
    <lineage>
        <taxon>Bacteria</taxon>
        <taxon>Pseudomonadati</taxon>
        <taxon>Pseudomonadota</taxon>
        <taxon>Magnetococcia</taxon>
        <taxon>Magnetococcales</taxon>
        <taxon>Magnetococcaceae</taxon>
        <taxon>Magnetofaba</taxon>
    </lineage>
</organism>
<dbReference type="Gene3D" id="3.40.640.10">
    <property type="entry name" value="Type I PLP-dependent aspartate aminotransferase-like (Major domain)"/>
    <property type="match status" value="1"/>
</dbReference>
<dbReference type="InterPro" id="IPR005814">
    <property type="entry name" value="Aminotrans_3"/>
</dbReference>
<comment type="caution">
    <text evidence="10">The sequence shown here is derived from an EMBL/GenBank/DDBJ whole genome shotgun (WGS) entry which is preliminary data.</text>
</comment>
<comment type="pathway">
    <text evidence="2 9">Cofactor biosynthesis; biotin biosynthesis; 7,8-diaminononanoate from 8-amino-7-oxononanoate (SAM route): step 1/1.</text>
</comment>
<evidence type="ECO:0000256" key="4">
    <source>
        <dbReference type="ARBA" id="ARBA00022679"/>
    </source>
</evidence>
<feature type="modified residue" description="N6-(pyridoxal phosphate)lysine" evidence="9">
    <location>
        <position position="280"/>
    </location>
</feature>
<dbReference type="Pfam" id="PF00202">
    <property type="entry name" value="Aminotran_3"/>
    <property type="match status" value="1"/>
</dbReference>
<dbReference type="InterPro" id="IPR015422">
    <property type="entry name" value="PyrdxlP-dep_Trfase_small"/>
</dbReference>
<evidence type="ECO:0000256" key="6">
    <source>
        <dbReference type="ARBA" id="ARBA00022756"/>
    </source>
</evidence>
<dbReference type="OrthoDB" id="9801834at2"/>
<dbReference type="RefSeq" id="WP_085447154.1">
    <property type="nucleotide sequence ID" value="NZ_LVJN01000021.1"/>
</dbReference>
<protein>
    <recommendedName>
        <fullName evidence="9">Adenosylmethionine-8-amino-7-oxononanoate aminotransferase</fullName>
        <ecNumber evidence="9">2.6.1.62</ecNumber>
    </recommendedName>
    <alternativeName>
        <fullName evidence="9">7,8-diamino-pelargonic acid aminotransferase</fullName>
        <shortName evidence="9">DAPA AT</shortName>
        <shortName evidence="9">DAPA aminotransferase</shortName>
    </alternativeName>
    <alternativeName>
        <fullName evidence="9">7,8-diaminononanoate synthase</fullName>
        <shortName evidence="9">DANS</shortName>
    </alternativeName>
    <alternativeName>
        <fullName evidence="9">Diaminopelargonic acid synthase</fullName>
    </alternativeName>
</protein>
<dbReference type="InterPro" id="IPR005815">
    <property type="entry name" value="BioA"/>
</dbReference>
<dbReference type="GO" id="GO:0030170">
    <property type="term" value="F:pyridoxal phosphate binding"/>
    <property type="evidence" value="ECO:0007669"/>
    <property type="project" value="UniProtKB-UniRule"/>
</dbReference>
<comment type="similarity">
    <text evidence="9">Belongs to the class-III pyridoxal-phosphate-dependent aminotransferase family. BioA subfamily.</text>
</comment>
<keyword evidence="11" id="KW-1185">Reference proteome</keyword>
<dbReference type="Gene3D" id="3.90.1150.10">
    <property type="entry name" value="Aspartate Aminotransferase, domain 1"/>
    <property type="match status" value="1"/>
</dbReference>
<keyword evidence="6 9" id="KW-0093">Biotin biosynthesis</keyword>
<proteinExistence type="inferred from homology"/>
<feature type="binding site" evidence="9">
    <location>
        <position position="408"/>
    </location>
    <ligand>
        <name>substrate</name>
    </ligand>
</feature>
<reference evidence="10 11" key="1">
    <citation type="journal article" date="2016" name="BMC Genomics">
        <title>Combined genomic and structural analyses of a cultured magnetotactic bacterium reveals its niche adaptation to a dynamic environment.</title>
        <authorList>
            <person name="Araujo A.C."/>
            <person name="Morillo V."/>
            <person name="Cypriano J."/>
            <person name="Teixeira L.C."/>
            <person name="Leao P."/>
            <person name="Lyra S."/>
            <person name="Almeida L.G."/>
            <person name="Bazylinski D.A."/>
            <person name="Vasconcellos A.T."/>
            <person name="Abreu F."/>
            <person name="Lins U."/>
        </authorList>
    </citation>
    <scope>NUCLEOTIDE SEQUENCE [LARGE SCALE GENOMIC DNA]</scope>
    <source>
        <strain evidence="10 11">IT-1</strain>
    </source>
</reference>
<dbReference type="PANTHER" id="PTHR42684:SF3">
    <property type="entry name" value="ADENOSYLMETHIONINE-8-AMINO-7-OXONONANOATE AMINOTRANSFERASE"/>
    <property type="match status" value="1"/>
</dbReference>
<dbReference type="GO" id="GO:0005737">
    <property type="term" value="C:cytoplasm"/>
    <property type="evidence" value="ECO:0007669"/>
    <property type="project" value="UniProtKB-SubCell"/>
</dbReference>
<dbReference type="InterPro" id="IPR049704">
    <property type="entry name" value="Aminotrans_3_PPA_site"/>
</dbReference>
<feature type="binding site" evidence="9">
    <location>
        <position position="54"/>
    </location>
    <ligand>
        <name>substrate</name>
    </ligand>
</feature>
<keyword evidence="7 9" id="KW-0663">Pyridoxal phosphate</keyword>
<name>A0A1Y2K121_9PROT</name>
<evidence type="ECO:0000256" key="1">
    <source>
        <dbReference type="ARBA" id="ARBA00001933"/>
    </source>
</evidence>
<comment type="subunit">
    <text evidence="9">Homodimer.</text>
</comment>
<dbReference type="FunFam" id="3.40.640.10:FF:000004">
    <property type="entry name" value="Acetylornithine aminotransferase"/>
    <property type="match status" value="1"/>
</dbReference>
<feature type="binding site" evidence="9">
    <location>
        <position position="146"/>
    </location>
    <ligand>
        <name>substrate</name>
    </ligand>
</feature>
<comment type="cofactor">
    <cofactor evidence="1 9">
        <name>pyridoxal 5'-phosphate</name>
        <dbReference type="ChEBI" id="CHEBI:597326"/>
    </cofactor>
</comment>
<gene>
    <name evidence="9" type="primary">bioA</name>
    <name evidence="10" type="ORF">MAIT1_00975</name>
</gene>
<feature type="binding site" evidence="9">
    <location>
        <position position="314"/>
    </location>
    <ligand>
        <name>substrate</name>
    </ligand>
</feature>
<comment type="subcellular location">
    <subcellularLocation>
        <location evidence="9">Cytoplasm</location>
    </subcellularLocation>
</comment>
<comment type="function">
    <text evidence="9">Catalyzes the transfer of the alpha-amino group from S-adenosyl-L-methionine (SAM) to 7-keto-8-aminopelargonic acid (KAPA) to form 7,8-diaminopelargonic acid (DAPA). It is the only aminotransferase known to utilize SAM as an amino donor.</text>
</comment>
<feature type="binding site" evidence="9">
    <location>
        <begin position="315"/>
        <end position="316"/>
    </location>
    <ligand>
        <name>pyridoxal 5'-phosphate</name>
        <dbReference type="ChEBI" id="CHEBI:597326"/>
    </ligand>
</feature>
<dbReference type="InterPro" id="IPR015424">
    <property type="entry name" value="PyrdxlP-dep_Trfase"/>
</dbReference>
<keyword evidence="9" id="KW-0963">Cytoplasm</keyword>
<dbReference type="InterPro" id="IPR015421">
    <property type="entry name" value="PyrdxlP-dep_Trfase_major"/>
</dbReference>
<dbReference type="EC" id="2.6.1.62" evidence="9"/>
<dbReference type="GO" id="GO:0009102">
    <property type="term" value="P:biotin biosynthetic process"/>
    <property type="evidence" value="ECO:0007669"/>
    <property type="project" value="UniProtKB-UniRule"/>
</dbReference>
<keyword evidence="3 9" id="KW-0032">Aminotransferase</keyword>
<evidence type="ECO:0000256" key="8">
    <source>
        <dbReference type="ARBA" id="ARBA00048449"/>
    </source>
</evidence>
<dbReference type="GO" id="GO:0004141">
    <property type="term" value="F:dethiobiotin synthase activity"/>
    <property type="evidence" value="ECO:0007669"/>
    <property type="project" value="TreeGrafter"/>
</dbReference>
<evidence type="ECO:0000256" key="7">
    <source>
        <dbReference type="ARBA" id="ARBA00022898"/>
    </source>
</evidence>
<feature type="binding site" evidence="9">
    <location>
        <begin position="114"/>
        <end position="115"/>
    </location>
    <ligand>
        <name>pyridoxal 5'-phosphate</name>
        <dbReference type="ChEBI" id="CHEBI:597326"/>
    </ligand>
</feature>
<feature type="binding site" evidence="9">
    <location>
        <position position="280"/>
    </location>
    <ligand>
        <name>substrate</name>
    </ligand>
</feature>
<accession>A0A1Y2K121</accession>
<evidence type="ECO:0000313" key="11">
    <source>
        <dbReference type="Proteomes" id="UP000194003"/>
    </source>
</evidence>
<dbReference type="HAMAP" id="MF_00834">
    <property type="entry name" value="BioA"/>
    <property type="match status" value="1"/>
</dbReference>
<dbReference type="GO" id="GO:0004015">
    <property type="term" value="F:adenosylmethionine-8-amino-7-oxononanoate transaminase activity"/>
    <property type="evidence" value="ECO:0007669"/>
    <property type="project" value="UniProtKB-UniRule"/>
</dbReference>
<keyword evidence="5 9" id="KW-0949">S-adenosyl-L-methionine</keyword>
<feature type="site" description="Participates in the substrate recognition with KAPA and in a stacking interaction with the adenine ring of SAM" evidence="9">
    <location>
        <position position="19"/>
    </location>
</feature>
<dbReference type="PROSITE" id="PS00600">
    <property type="entry name" value="AA_TRANSFER_CLASS_3"/>
    <property type="match status" value="1"/>
</dbReference>
<evidence type="ECO:0000313" key="10">
    <source>
        <dbReference type="EMBL" id="OSM00453.1"/>
    </source>
</evidence>